<dbReference type="InterPro" id="IPR013783">
    <property type="entry name" value="Ig-like_fold"/>
</dbReference>
<comment type="similarity">
    <text evidence="1">Belongs to the peptidase M4 family.</text>
</comment>
<dbReference type="Proteomes" id="UP001228113">
    <property type="component" value="Chromosome"/>
</dbReference>
<dbReference type="EMBL" id="AP027081">
    <property type="protein sequence ID" value="BDU76978.1"/>
    <property type="molecule type" value="Genomic_DNA"/>
</dbReference>
<evidence type="ECO:0000313" key="13">
    <source>
        <dbReference type="EMBL" id="BDU76978.1"/>
    </source>
</evidence>
<dbReference type="InterPro" id="IPR036439">
    <property type="entry name" value="Dockerin_dom_sf"/>
</dbReference>
<dbReference type="Gene3D" id="1.10.1330.10">
    <property type="entry name" value="Dockerin domain"/>
    <property type="match status" value="1"/>
</dbReference>
<keyword evidence="2" id="KW-0645">Protease</keyword>
<dbReference type="PANTHER" id="PTHR33794:SF1">
    <property type="entry name" value="BACILLOLYSIN"/>
    <property type="match status" value="1"/>
</dbReference>
<dbReference type="Gene3D" id="2.60.120.260">
    <property type="entry name" value="Galactose-binding domain-like"/>
    <property type="match status" value="1"/>
</dbReference>
<dbReference type="Gene3D" id="2.60.40.10">
    <property type="entry name" value="Immunoglobulins"/>
    <property type="match status" value="1"/>
</dbReference>
<evidence type="ECO:0000256" key="8">
    <source>
        <dbReference type="PIRSR" id="PIRSR623612-1"/>
    </source>
</evidence>
<evidence type="ECO:0000256" key="9">
    <source>
        <dbReference type="SAM" id="SignalP"/>
    </source>
</evidence>
<evidence type="ECO:0000313" key="14">
    <source>
        <dbReference type="Proteomes" id="UP001228113"/>
    </source>
</evidence>
<feature type="active site" description="Proton donor" evidence="8">
    <location>
        <position position="417"/>
    </location>
</feature>
<dbReference type="InterPro" id="IPR023612">
    <property type="entry name" value="Peptidase_M4"/>
</dbReference>
<evidence type="ECO:0000256" key="2">
    <source>
        <dbReference type="ARBA" id="ARBA00022670"/>
    </source>
</evidence>
<evidence type="ECO:0000256" key="6">
    <source>
        <dbReference type="ARBA" id="ARBA00022833"/>
    </source>
</evidence>
<evidence type="ECO:0000259" key="11">
    <source>
        <dbReference type="Pfam" id="PF02868"/>
    </source>
</evidence>
<accession>A0AA48H6P5</accession>
<keyword evidence="7" id="KW-0482">Metalloprotease</keyword>
<dbReference type="InterPro" id="IPR050728">
    <property type="entry name" value="Zinc_Metalloprotease_M4"/>
</dbReference>
<feature type="chain" id="PRO_5041236524" description="Zn-dependent metalloprotease" evidence="9">
    <location>
        <begin position="25"/>
        <end position="1155"/>
    </location>
</feature>
<dbReference type="GO" id="GO:0000272">
    <property type="term" value="P:polysaccharide catabolic process"/>
    <property type="evidence" value="ECO:0007669"/>
    <property type="project" value="InterPro"/>
</dbReference>
<dbReference type="GO" id="GO:0004222">
    <property type="term" value="F:metalloendopeptidase activity"/>
    <property type="evidence" value="ECO:0007669"/>
    <property type="project" value="InterPro"/>
</dbReference>
<keyword evidence="3" id="KW-0479">Metal-binding</keyword>
<dbReference type="Gene3D" id="1.10.390.10">
    <property type="entry name" value="Neutral Protease Domain 2"/>
    <property type="match status" value="1"/>
</dbReference>
<dbReference type="AlphaFoldDB" id="A0AA48H6P5"/>
<keyword evidence="4 9" id="KW-0732">Signal</keyword>
<feature type="domain" description="Peptidase M4 C-terminal" evidence="11">
    <location>
        <begin position="333"/>
        <end position="511"/>
    </location>
</feature>
<feature type="domain" description="FTP" evidence="12">
    <location>
        <begin position="35"/>
        <end position="65"/>
    </location>
</feature>
<feature type="domain" description="Peptidase M4" evidence="10">
    <location>
        <begin position="171"/>
        <end position="329"/>
    </location>
</feature>
<evidence type="ECO:0000256" key="5">
    <source>
        <dbReference type="ARBA" id="ARBA00022801"/>
    </source>
</evidence>
<keyword evidence="5" id="KW-0378">Hydrolase</keyword>
<keyword evidence="14" id="KW-1185">Reference proteome</keyword>
<dbReference type="InterPro" id="IPR027268">
    <property type="entry name" value="Peptidase_M4/M1_CTD_sf"/>
</dbReference>
<evidence type="ECO:0000256" key="7">
    <source>
        <dbReference type="ARBA" id="ARBA00023049"/>
    </source>
</evidence>
<dbReference type="InterPro" id="IPR001570">
    <property type="entry name" value="Peptidase_M4_C_domain"/>
</dbReference>
<evidence type="ECO:0000256" key="1">
    <source>
        <dbReference type="ARBA" id="ARBA00009388"/>
    </source>
</evidence>
<dbReference type="Gene3D" id="3.10.170.10">
    <property type="match status" value="1"/>
</dbReference>
<evidence type="ECO:0000256" key="4">
    <source>
        <dbReference type="ARBA" id="ARBA00022729"/>
    </source>
</evidence>
<evidence type="ECO:0000259" key="10">
    <source>
        <dbReference type="Pfam" id="PF01447"/>
    </source>
</evidence>
<evidence type="ECO:0008006" key="15">
    <source>
        <dbReference type="Google" id="ProtNLM"/>
    </source>
</evidence>
<feature type="active site" evidence="8">
    <location>
        <position position="323"/>
    </location>
</feature>
<evidence type="ECO:0000259" key="12">
    <source>
        <dbReference type="Pfam" id="PF07504"/>
    </source>
</evidence>
<sequence length="1155" mass="119992">MLKARLTLLLAAGLSLMAAPPALGPGHTLHPVAQWTDALGQSHTRYEHRLNGLRVWGSFFIDHQGPGARIASNRLAMGPLPPAVAAPFATGALAAGEQIYVPRDLPVPAGDGTDAVLMDKGPAGYIEAVYVPAVPDKDNLAGEAYDFILDAQTGEVLYQIPILEGAGAAKGTGNTLYQGQVTLDVTDTGDGFRLADTTRPSQGRSNQIKQFSYSTSAREDPPQALAVWGDGRAEAPGTDKDTPTAQTMLADMAAGLQTAWDYWRSVHGRWGVDGLGTPINGYAHVPTKVDNAAWGRTANELYFVVGNPSRNRPMTFPSVIGHELTHGVIDFTANLIYEGESGALNEGTADFFAAMMGAWRANGSRAGRIGDANTTWALTSYLQDGTPEVMRNFIKPSFAPKPSPDAWSPDLKKLDVHQGSGPLNRALHFLSQGASSDPLQENFSPHLPDGMRGIGNDDAARLWYRALTTYLGPSSGYAEAREAALKAAADLWGAGSAQAKAAASAFAAIRVGTPAPAEPTGSITLAATGSLQAGQVKLEAQASAPLKRVLYYVDGTYMGASTGEPHALLLDSGPELANGSHVLVARGYSEAGLEAVSQEAAFSLDAPVQQIMLNPGFEAGDAHWELTGWKAAFDPSGRKPHGGFRALQVADDEESQFGFAAQSVALPAEAAWAELSFWMRYEGPEDSAGDAVFGVSAGTSDPGLEEIIAEIPPSGARGGWVRKTLNLASLAGHTVRVNFEGLVPMGSGARLLVDDVRLVWSRVEPGRLYVTPDRVDVWAGDATPIPLQPYFNGPVMPQITWRATGGTLTREGVYTPPTQPGTYRIYADPTDPNADTEAPVWEVPVNVKPRVALEPATLAMDAGTTHVFSLTAAPDASPALTLAGGDHPGFVATAQAGKVAYTAPSTPGTYVLTARDATSGASATATVQVRAEPMSVVVDPAEAVLATGAGFGFTATVRGDGPDGVVWSLAERGGGAVGTTGLYAAPLAAGTYHVIATSVADPAKRGVATVTVVDGVAVDPPSATLLVGGTCSFRATVPGRGNADVDWKVEEGSTGGTVVNGLYTAPATPGTYHVKVTSVAQPSLSAVVDVKVKTADLDGDGTTALDFEDMAILADSYGQTGADLPADVNGDGRVDEQDEAQVLAKVGGQGPATAP</sequence>
<dbReference type="PRINTS" id="PR00730">
    <property type="entry name" value="THERMOLYSIN"/>
</dbReference>
<reference evidence="13" key="1">
    <citation type="journal article" date="2023" name="Int. J. Syst. Evol. Microbiol.">
        <title>Mesoterricola silvestris gen. nov., sp. nov., Mesoterricola sediminis sp. nov., Geothrix oryzae sp. nov., Geothrix edaphica sp. nov., Geothrix rubra sp. nov., and Geothrix limicola sp. nov., six novel members of Acidobacteriota isolated from soils.</title>
        <authorList>
            <person name="Itoh H."/>
            <person name="Sugisawa Y."/>
            <person name="Mise K."/>
            <person name="Xu Z."/>
            <person name="Kuniyasu M."/>
            <person name="Ushijima N."/>
            <person name="Kawano K."/>
            <person name="Kobayashi E."/>
            <person name="Shiratori Y."/>
            <person name="Masuda Y."/>
            <person name="Senoo K."/>
        </authorList>
    </citation>
    <scope>NUCLEOTIDE SEQUENCE</scope>
    <source>
        <strain evidence="13">W786</strain>
    </source>
</reference>
<dbReference type="Pfam" id="PF07504">
    <property type="entry name" value="FTP"/>
    <property type="match status" value="1"/>
</dbReference>
<dbReference type="KEGG" id="msea:METESE_19360"/>
<dbReference type="RefSeq" id="WP_316411592.1">
    <property type="nucleotide sequence ID" value="NZ_AP027081.1"/>
</dbReference>
<protein>
    <recommendedName>
        <fullName evidence="15">Zn-dependent metalloprotease</fullName>
    </recommendedName>
</protein>
<name>A0AA48H6P5_9BACT</name>
<dbReference type="Pfam" id="PF02868">
    <property type="entry name" value="Peptidase_M4_C"/>
    <property type="match status" value="1"/>
</dbReference>
<evidence type="ECO:0000256" key="3">
    <source>
        <dbReference type="ARBA" id="ARBA00022723"/>
    </source>
</evidence>
<dbReference type="GO" id="GO:0006508">
    <property type="term" value="P:proteolysis"/>
    <property type="evidence" value="ECO:0007669"/>
    <property type="project" value="UniProtKB-KW"/>
</dbReference>
<organism evidence="13 14">
    <name type="scientific">Mesoterricola sediminis</name>
    <dbReference type="NCBI Taxonomy" id="2927980"/>
    <lineage>
        <taxon>Bacteria</taxon>
        <taxon>Pseudomonadati</taxon>
        <taxon>Acidobacteriota</taxon>
        <taxon>Holophagae</taxon>
        <taxon>Holophagales</taxon>
        <taxon>Holophagaceae</taxon>
        <taxon>Mesoterricola</taxon>
    </lineage>
</organism>
<dbReference type="GO" id="GO:0046872">
    <property type="term" value="F:metal ion binding"/>
    <property type="evidence" value="ECO:0007669"/>
    <property type="project" value="UniProtKB-KW"/>
</dbReference>
<dbReference type="InterPro" id="IPR011096">
    <property type="entry name" value="FTP_domain"/>
</dbReference>
<gene>
    <name evidence="13" type="ORF">METESE_19360</name>
</gene>
<dbReference type="Pfam" id="PF01447">
    <property type="entry name" value="Peptidase_M4"/>
    <property type="match status" value="1"/>
</dbReference>
<keyword evidence="6" id="KW-0862">Zinc</keyword>
<proteinExistence type="inferred from homology"/>
<feature type="signal peptide" evidence="9">
    <location>
        <begin position="1"/>
        <end position="24"/>
    </location>
</feature>
<dbReference type="PANTHER" id="PTHR33794">
    <property type="entry name" value="BACILLOLYSIN"/>
    <property type="match status" value="1"/>
</dbReference>
<dbReference type="InterPro" id="IPR013856">
    <property type="entry name" value="Peptidase_M4_domain"/>
</dbReference>
<dbReference type="SUPFAM" id="SSF55486">
    <property type="entry name" value="Metalloproteases ('zincins'), catalytic domain"/>
    <property type="match status" value="1"/>
</dbReference>